<protein>
    <submittedName>
        <fullName evidence="2">Uncharacterized protein</fullName>
    </submittedName>
</protein>
<evidence type="ECO:0000313" key="3">
    <source>
        <dbReference type="Proteomes" id="UP000193570"/>
    </source>
</evidence>
<proteinExistence type="predicted"/>
<sequence>MTTPINLNRVRKQKARDAKRVAADANAVKFGRSKAQKRAEEADATRARDHLDGHKKDE</sequence>
<keyword evidence="3" id="KW-1185">Reference proteome</keyword>
<reference evidence="2 3" key="1">
    <citation type="submission" date="2017-03" db="EMBL/GenBank/DDBJ databases">
        <authorList>
            <person name="Afonso C.L."/>
            <person name="Miller P.J."/>
            <person name="Scott M.A."/>
            <person name="Spackman E."/>
            <person name="Goraichik I."/>
            <person name="Dimitrov K.M."/>
            <person name="Suarez D.L."/>
            <person name="Swayne D.E."/>
        </authorList>
    </citation>
    <scope>NUCLEOTIDE SEQUENCE [LARGE SCALE GENOMIC DNA]</scope>
    <source>
        <strain evidence="2 3">CECT 8625</strain>
    </source>
</reference>
<dbReference type="Proteomes" id="UP000193570">
    <property type="component" value="Unassembled WGS sequence"/>
</dbReference>
<dbReference type="InterPro" id="IPR025227">
    <property type="entry name" value="DUF4169"/>
</dbReference>
<evidence type="ECO:0000313" key="2">
    <source>
        <dbReference type="EMBL" id="SLN44074.1"/>
    </source>
</evidence>
<gene>
    <name evidence="2" type="ORF">ROJ8625_02195</name>
</gene>
<accession>A0A1X6Z8V4</accession>
<name>A0A1X6Z8V4_9RHOB</name>
<dbReference type="RefSeq" id="WP_085791880.1">
    <property type="nucleotide sequence ID" value="NZ_FWFK01000003.1"/>
</dbReference>
<dbReference type="Pfam" id="PF13770">
    <property type="entry name" value="DUF4169"/>
    <property type="match status" value="1"/>
</dbReference>
<feature type="compositionally biased region" description="Basic and acidic residues" evidence="1">
    <location>
        <begin position="37"/>
        <end position="58"/>
    </location>
</feature>
<feature type="region of interest" description="Disordered" evidence="1">
    <location>
        <begin position="1"/>
        <end position="58"/>
    </location>
</feature>
<evidence type="ECO:0000256" key="1">
    <source>
        <dbReference type="SAM" id="MobiDB-lite"/>
    </source>
</evidence>
<dbReference type="EMBL" id="FWFK01000003">
    <property type="protein sequence ID" value="SLN44074.1"/>
    <property type="molecule type" value="Genomic_DNA"/>
</dbReference>
<organism evidence="2 3">
    <name type="scientific">Roseivivax jejudonensis</name>
    <dbReference type="NCBI Taxonomy" id="1529041"/>
    <lineage>
        <taxon>Bacteria</taxon>
        <taxon>Pseudomonadati</taxon>
        <taxon>Pseudomonadota</taxon>
        <taxon>Alphaproteobacteria</taxon>
        <taxon>Rhodobacterales</taxon>
        <taxon>Roseobacteraceae</taxon>
        <taxon>Roseivivax</taxon>
    </lineage>
</organism>
<dbReference type="AlphaFoldDB" id="A0A1X6Z8V4"/>